<dbReference type="OrthoDB" id="3222645at2759"/>
<gene>
    <name evidence="3" type="ORF">GALMADRAFT_230475</name>
</gene>
<dbReference type="AlphaFoldDB" id="A0A067SFY8"/>
<proteinExistence type="predicted"/>
<keyword evidence="2" id="KW-1133">Transmembrane helix</keyword>
<keyword evidence="2" id="KW-0472">Membrane</keyword>
<accession>A0A067SFY8</accession>
<organism evidence="3 4">
    <name type="scientific">Galerina marginata (strain CBS 339.88)</name>
    <dbReference type="NCBI Taxonomy" id="685588"/>
    <lineage>
        <taxon>Eukaryota</taxon>
        <taxon>Fungi</taxon>
        <taxon>Dikarya</taxon>
        <taxon>Basidiomycota</taxon>
        <taxon>Agaricomycotina</taxon>
        <taxon>Agaricomycetes</taxon>
        <taxon>Agaricomycetidae</taxon>
        <taxon>Agaricales</taxon>
        <taxon>Agaricineae</taxon>
        <taxon>Strophariaceae</taxon>
        <taxon>Galerina</taxon>
    </lineage>
</organism>
<evidence type="ECO:0000256" key="1">
    <source>
        <dbReference type="SAM" id="Coils"/>
    </source>
</evidence>
<evidence type="ECO:0000313" key="3">
    <source>
        <dbReference type="EMBL" id="KDR69816.1"/>
    </source>
</evidence>
<evidence type="ECO:0000313" key="4">
    <source>
        <dbReference type="Proteomes" id="UP000027222"/>
    </source>
</evidence>
<name>A0A067SFY8_GALM3</name>
<feature type="transmembrane region" description="Helical" evidence="2">
    <location>
        <begin position="12"/>
        <end position="35"/>
    </location>
</feature>
<dbReference type="STRING" id="685588.A0A067SFY8"/>
<dbReference type="HOGENOM" id="CLU_031481_7_0_1"/>
<keyword evidence="2" id="KW-0812">Transmembrane</keyword>
<evidence type="ECO:0000256" key="2">
    <source>
        <dbReference type="SAM" id="Phobius"/>
    </source>
</evidence>
<protein>
    <submittedName>
        <fullName evidence="3">Uncharacterized protein</fullName>
    </submittedName>
</protein>
<keyword evidence="4" id="KW-1185">Reference proteome</keyword>
<reference evidence="4" key="1">
    <citation type="journal article" date="2014" name="Proc. Natl. Acad. Sci. U.S.A.">
        <title>Extensive sampling of basidiomycete genomes demonstrates inadequacy of the white-rot/brown-rot paradigm for wood decay fungi.</title>
        <authorList>
            <person name="Riley R."/>
            <person name="Salamov A.A."/>
            <person name="Brown D.W."/>
            <person name="Nagy L.G."/>
            <person name="Floudas D."/>
            <person name="Held B.W."/>
            <person name="Levasseur A."/>
            <person name="Lombard V."/>
            <person name="Morin E."/>
            <person name="Otillar R."/>
            <person name="Lindquist E.A."/>
            <person name="Sun H."/>
            <person name="LaButti K.M."/>
            <person name="Schmutz J."/>
            <person name="Jabbour D."/>
            <person name="Luo H."/>
            <person name="Baker S.E."/>
            <person name="Pisabarro A.G."/>
            <person name="Walton J.D."/>
            <person name="Blanchette R.A."/>
            <person name="Henrissat B."/>
            <person name="Martin F."/>
            <person name="Cullen D."/>
            <person name="Hibbett D.S."/>
            <person name="Grigoriev I.V."/>
        </authorList>
    </citation>
    <scope>NUCLEOTIDE SEQUENCE [LARGE SCALE GENOMIC DNA]</scope>
    <source>
        <strain evidence="4">CBS 339.88</strain>
    </source>
</reference>
<dbReference type="Proteomes" id="UP000027222">
    <property type="component" value="Unassembled WGS sequence"/>
</dbReference>
<sequence>MFWPSRFGTYCTVLGLSAASIYGAFRFFTLWQGLLRSRIEDRERRRRQELELALLRRSLSERDEEVEAKKAAVLSHAEEIDGLRKRVVDLERDLDGARQQNRTLVDRTKNLGVRSGQLEGELHRANTEHLQVIELLGVRTAELKGAQAFLTKADQLSGADVIKLVEELNAEIMQTAATMAEELVIEQKKVEVEENEQESDEMTEAYTRTEEIVGPRMAELLKSSEHHEDPILIQIALQASMSAYTHWIVSSWCFESPEDEHMLSEIYARVREAEEQAVSGRWRQLTRTHLQRMLAQEPDLTSDMADAFARIVVTAGLKENTATVHERIMNKFGENISTVMKLAQRLNKKIGEGITSCDLEALYIAPDVSYNDTVMEDAIGTTPGKKAGSASETVLCTTDLGLVRAEKVTGTSGDWHESVLLRPKVVLHSGLVGTNGSAE</sequence>
<keyword evidence="1" id="KW-0175">Coiled coil</keyword>
<feature type="coiled-coil region" evidence="1">
    <location>
        <begin position="73"/>
        <end position="107"/>
    </location>
</feature>
<dbReference type="EMBL" id="KL142400">
    <property type="protein sequence ID" value="KDR69816.1"/>
    <property type="molecule type" value="Genomic_DNA"/>
</dbReference>